<reference evidence="1 2" key="1">
    <citation type="journal article" date="2019" name="Nat. Plants">
        <title>Genome sequencing of Musa balbisiana reveals subgenome evolution and function divergence in polyploid bananas.</title>
        <authorList>
            <person name="Yao X."/>
        </authorList>
    </citation>
    <scope>NUCLEOTIDE SEQUENCE [LARGE SCALE GENOMIC DNA]</scope>
    <source>
        <strain evidence="2">cv. DH-PKW</strain>
        <tissue evidence="1">Leaves</tissue>
    </source>
</reference>
<dbReference type="AlphaFoldDB" id="A0A4S8JWL2"/>
<keyword evidence="2" id="KW-1185">Reference proteome</keyword>
<proteinExistence type="predicted"/>
<dbReference type="Proteomes" id="UP000317650">
    <property type="component" value="Chromosome 5"/>
</dbReference>
<comment type="caution">
    <text evidence="1">The sequence shown here is derived from an EMBL/GenBank/DDBJ whole genome shotgun (WGS) entry which is preliminary data.</text>
</comment>
<evidence type="ECO:0000313" key="2">
    <source>
        <dbReference type="Proteomes" id="UP000317650"/>
    </source>
</evidence>
<name>A0A4S8JWL2_MUSBA</name>
<sequence>MGPTPPGAALASGHSARAQVVALPTALLTGATTGSARGWGNSGLPAPPAASLLQASRRLTTAGTAPMLPTYSHAACGCTHAD</sequence>
<evidence type="ECO:0000313" key="1">
    <source>
        <dbReference type="EMBL" id="THU66651.1"/>
    </source>
</evidence>
<protein>
    <submittedName>
        <fullName evidence="1">Uncharacterized protein</fullName>
    </submittedName>
</protein>
<accession>A0A4S8JWL2</accession>
<gene>
    <name evidence="1" type="ORF">C4D60_Mb05t16400</name>
</gene>
<organism evidence="1 2">
    <name type="scientific">Musa balbisiana</name>
    <name type="common">Banana</name>
    <dbReference type="NCBI Taxonomy" id="52838"/>
    <lineage>
        <taxon>Eukaryota</taxon>
        <taxon>Viridiplantae</taxon>
        <taxon>Streptophyta</taxon>
        <taxon>Embryophyta</taxon>
        <taxon>Tracheophyta</taxon>
        <taxon>Spermatophyta</taxon>
        <taxon>Magnoliopsida</taxon>
        <taxon>Liliopsida</taxon>
        <taxon>Zingiberales</taxon>
        <taxon>Musaceae</taxon>
        <taxon>Musa</taxon>
    </lineage>
</organism>
<dbReference type="EMBL" id="PYDT01000003">
    <property type="protein sequence ID" value="THU66651.1"/>
    <property type="molecule type" value="Genomic_DNA"/>
</dbReference>